<evidence type="ECO:0000313" key="2">
    <source>
        <dbReference type="Proteomes" id="UP000504612"/>
    </source>
</evidence>
<proteinExistence type="predicted"/>
<name>A0A6J1W8Z0_9SAUR</name>
<feature type="region of interest" description="Disordered" evidence="1">
    <location>
        <begin position="1"/>
        <end position="152"/>
    </location>
</feature>
<evidence type="ECO:0000313" key="3">
    <source>
        <dbReference type="RefSeq" id="XP_026549348.1"/>
    </source>
</evidence>
<dbReference type="GeneID" id="113431218"/>
<gene>
    <name evidence="3" type="primary">LOC113431218</name>
</gene>
<accession>A0A6J1W8Z0</accession>
<feature type="compositionally biased region" description="Low complexity" evidence="1">
    <location>
        <begin position="120"/>
        <end position="132"/>
    </location>
</feature>
<dbReference type="Proteomes" id="UP000504612">
    <property type="component" value="Unplaced"/>
</dbReference>
<dbReference type="RefSeq" id="XP_026549348.1">
    <property type="nucleotide sequence ID" value="XM_026693563.1"/>
</dbReference>
<dbReference type="AlphaFoldDB" id="A0A6J1W8Z0"/>
<sequence>MAEGGPSQKRTPLYRSVSFQRLAKWTGPAQPDGGGGDSRGEPSPPSAEHPPPLEPIGRRSPGRAASFSVSSRPAAAAEPAGRALRSLSPSVRQLSQRFCAPRAGPEDQPPASPARRRGRATCARPAAAAAAAQKELGGSEGRARRRRRTGPA</sequence>
<reference evidence="3" key="1">
    <citation type="submission" date="2025-08" db="UniProtKB">
        <authorList>
            <consortium name="RefSeq"/>
        </authorList>
    </citation>
    <scope>IDENTIFICATION</scope>
</reference>
<keyword evidence="2" id="KW-1185">Reference proteome</keyword>
<organism evidence="2 3">
    <name type="scientific">Notechis scutatus</name>
    <name type="common">mainland tiger snake</name>
    <dbReference type="NCBI Taxonomy" id="8663"/>
    <lineage>
        <taxon>Eukaryota</taxon>
        <taxon>Metazoa</taxon>
        <taxon>Chordata</taxon>
        <taxon>Craniata</taxon>
        <taxon>Vertebrata</taxon>
        <taxon>Euteleostomi</taxon>
        <taxon>Lepidosauria</taxon>
        <taxon>Squamata</taxon>
        <taxon>Bifurcata</taxon>
        <taxon>Unidentata</taxon>
        <taxon>Episquamata</taxon>
        <taxon>Toxicofera</taxon>
        <taxon>Serpentes</taxon>
        <taxon>Colubroidea</taxon>
        <taxon>Elapidae</taxon>
        <taxon>Hydrophiinae</taxon>
        <taxon>Notechis</taxon>
    </lineage>
</organism>
<dbReference type="KEGG" id="nss:113431218"/>
<feature type="compositionally biased region" description="Basic residues" evidence="1">
    <location>
        <begin position="143"/>
        <end position="152"/>
    </location>
</feature>
<protein>
    <submittedName>
        <fullName evidence="3">Rho guanine nucleotide exchange factor 17-like</fullName>
    </submittedName>
</protein>
<feature type="compositionally biased region" description="Polar residues" evidence="1">
    <location>
        <begin position="87"/>
        <end position="96"/>
    </location>
</feature>
<evidence type="ECO:0000256" key="1">
    <source>
        <dbReference type="SAM" id="MobiDB-lite"/>
    </source>
</evidence>
<feature type="compositionally biased region" description="Low complexity" evidence="1">
    <location>
        <begin position="70"/>
        <end position="86"/>
    </location>
</feature>
<feature type="compositionally biased region" description="Pro residues" evidence="1">
    <location>
        <begin position="42"/>
        <end position="54"/>
    </location>
</feature>